<name>A0A7X2NU80_9FIRM</name>
<dbReference type="Gene3D" id="1.10.1790.10">
    <property type="entry name" value="PRD domain"/>
    <property type="match status" value="2"/>
</dbReference>
<dbReference type="SUPFAM" id="SSF63520">
    <property type="entry name" value="PTS-regulatory domain, PRD"/>
    <property type="match status" value="2"/>
</dbReference>
<dbReference type="InterPro" id="IPR004341">
    <property type="entry name" value="CAT_RNA-bd_dom"/>
</dbReference>
<feature type="domain" description="PRD" evidence="2">
    <location>
        <begin position="80"/>
        <end position="185"/>
    </location>
</feature>
<keyword evidence="4" id="KW-1185">Reference proteome</keyword>
<dbReference type="NCBIfam" id="NF046042">
    <property type="entry name" value="LicT"/>
    <property type="match status" value="1"/>
</dbReference>
<accession>A0A7X2NU80</accession>
<dbReference type="PANTHER" id="PTHR30185:SF15">
    <property type="entry name" value="CRYPTIC BETA-GLUCOSIDE BGL OPERON ANTITERMINATOR"/>
    <property type="match status" value="1"/>
</dbReference>
<evidence type="ECO:0000259" key="2">
    <source>
        <dbReference type="PROSITE" id="PS51372"/>
    </source>
</evidence>
<dbReference type="PANTHER" id="PTHR30185">
    <property type="entry name" value="CRYPTIC BETA-GLUCOSIDE BGL OPERON ANTITERMINATOR"/>
    <property type="match status" value="1"/>
</dbReference>
<dbReference type="Pfam" id="PF03123">
    <property type="entry name" value="CAT_RBD"/>
    <property type="match status" value="1"/>
</dbReference>
<evidence type="ECO:0000313" key="3">
    <source>
        <dbReference type="EMBL" id="MSS59639.1"/>
    </source>
</evidence>
<reference evidence="3 4" key="1">
    <citation type="submission" date="2019-08" db="EMBL/GenBank/DDBJ databases">
        <title>In-depth cultivation of the pig gut microbiome towards novel bacterial diversity and tailored functional studies.</title>
        <authorList>
            <person name="Wylensek D."/>
            <person name="Hitch T.C.A."/>
            <person name="Clavel T."/>
        </authorList>
    </citation>
    <scope>NUCLEOTIDE SEQUENCE [LARGE SCALE GENOMIC DNA]</scope>
    <source>
        <strain evidence="3 4">Oil+RF-744-GAM-WT-6</strain>
    </source>
</reference>
<feature type="domain" description="PRD" evidence="2">
    <location>
        <begin position="187"/>
        <end position="297"/>
    </location>
</feature>
<keyword evidence="1" id="KW-0677">Repeat</keyword>
<dbReference type="InterPro" id="IPR036634">
    <property type="entry name" value="PRD_sf"/>
</dbReference>
<dbReference type="Pfam" id="PF00874">
    <property type="entry name" value="PRD"/>
    <property type="match status" value="2"/>
</dbReference>
<dbReference type="GO" id="GO:0003723">
    <property type="term" value="F:RNA binding"/>
    <property type="evidence" value="ECO:0007669"/>
    <property type="project" value="InterPro"/>
</dbReference>
<dbReference type="Gene3D" id="2.30.24.10">
    <property type="entry name" value="CAT RNA-binding domain"/>
    <property type="match status" value="1"/>
</dbReference>
<comment type="caution">
    <text evidence="3">The sequence shown here is derived from an EMBL/GenBank/DDBJ whole genome shotgun (WGS) entry which is preliminary data.</text>
</comment>
<gene>
    <name evidence="3" type="ORF">FYJ51_12120</name>
</gene>
<dbReference type="InterPro" id="IPR050661">
    <property type="entry name" value="BglG_antiterminators"/>
</dbReference>
<proteinExistence type="predicted"/>
<dbReference type="InterPro" id="IPR011608">
    <property type="entry name" value="PRD"/>
</dbReference>
<dbReference type="EMBL" id="VUMN01000041">
    <property type="protein sequence ID" value="MSS59639.1"/>
    <property type="molecule type" value="Genomic_DNA"/>
</dbReference>
<evidence type="ECO:0000256" key="1">
    <source>
        <dbReference type="ARBA" id="ARBA00022737"/>
    </source>
</evidence>
<sequence>MLCCRQQDESERGNIVKISKVLNNSSAVVIDDDNCEVVVVGRGIAFQKKPGDLINPESVEKKFCLSSRELTAKFQEIIVSLPMEEITLVEKIVEMIKMGLGKKFGDSIYVSLSDHIHYALKNYRRGIKVTNSLLYDIMRFYPDEYALGKKGLEIIKESTGVKLPDDEAGFIALHIINAETENSIGTDKVEQSTKIIEEILELIRDYFGKDIQEGSLAYYRFINHLRYFSQRIVSHSTFHEDEKDADLLNMMKLTYRESYLCAVNIRGFIKGRYDVDIGNEELLYLVIHIQRAIYNKQ</sequence>
<dbReference type="AlphaFoldDB" id="A0A7X2NU80"/>
<dbReference type="InterPro" id="IPR036650">
    <property type="entry name" value="CAT_RNA-bd_dom_sf"/>
</dbReference>
<dbReference type="SUPFAM" id="SSF50151">
    <property type="entry name" value="SacY-like RNA-binding domain"/>
    <property type="match status" value="1"/>
</dbReference>
<dbReference type="Proteomes" id="UP000461880">
    <property type="component" value="Unassembled WGS sequence"/>
</dbReference>
<dbReference type="PROSITE" id="PS51372">
    <property type="entry name" value="PRD_2"/>
    <property type="match status" value="2"/>
</dbReference>
<dbReference type="GO" id="GO:0006355">
    <property type="term" value="P:regulation of DNA-templated transcription"/>
    <property type="evidence" value="ECO:0007669"/>
    <property type="project" value="InterPro"/>
</dbReference>
<protein>
    <submittedName>
        <fullName evidence="3">PRD domain-containing protein</fullName>
    </submittedName>
</protein>
<evidence type="ECO:0000313" key="4">
    <source>
        <dbReference type="Proteomes" id="UP000461880"/>
    </source>
</evidence>
<dbReference type="SMART" id="SM01061">
    <property type="entry name" value="CAT_RBD"/>
    <property type="match status" value="1"/>
</dbReference>
<organism evidence="3 4">
    <name type="scientific">Stecheria intestinalis</name>
    <dbReference type="NCBI Taxonomy" id="2606630"/>
    <lineage>
        <taxon>Bacteria</taxon>
        <taxon>Bacillati</taxon>
        <taxon>Bacillota</taxon>
        <taxon>Erysipelotrichia</taxon>
        <taxon>Erysipelotrichales</taxon>
        <taxon>Erysipelotrichaceae</taxon>
        <taxon>Stecheria</taxon>
    </lineage>
</organism>